<evidence type="ECO:0000256" key="10">
    <source>
        <dbReference type="ARBA" id="ARBA00023136"/>
    </source>
</evidence>
<evidence type="ECO:0000313" key="13">
    <source>
        <dbReference type="Proteomes" id="UP000306509"/>
    </source>
</evidence>
<comment type="caution">
    <text evidence="12">The sequence shown here is derived from an EMBL/GenBank/DDBJ whole genome shotgun (WGS) entry which is preliminary data.</text>
</comment>
<dbReference type="CDD" id="cd03215">
    <property type="entry name" value="ABC_Carb_Monos_II"/>
    <property type="match status" value="1"/>
</dbReference>
<dbReference type="InterPro" id="IPR017871">
    <property type="entry name" value="ABC_transporter-like_CS"/>
</dbReference>
<accession>A0A4U8Q286</accession>
<evidence type="ECO:0000256" key="6">
    <source>
        <dbReference type="ARBA" id="ARBA00022737"/>
    </source>
</evidence>
<keyword evidence="7" id="KW-0547">Nucleotide-binding</keyword>
<keyword evidence="4" id="KW-1003">Cell membrane</keyword>
<dbReference type="GO" id="GO:0015749">
    <property type="term" value="P:monosaccharide transmembrane transport"/>
    <property type="evidence" value="ECO:0007669"/>
    <property type="project" value="UniProtKB-ARBA"/>
</dbReference>
<evidence type="ECO:0000259" key="11">
    <source>
        <dbReference type="PROSITE" id="PS50893"/>
    </source>
</evidence>
<dbReference type="InterPro" id="IPR003593">
    <property type="entry name" value="AAA+_ATPase"/>
</dbReference>
<organism evidence="12 13">
    <name type="scientific">Robinsoniella peoriensis</name>
    <dbReference type="NCBI Taxonomy" id="180332"/>
    <lineage>
        <taxon>Bacteria</taxon>
        <taxon>Bacillati</taxon>
        <taxon>Bacillota</taxon>
        <taxon>Clostridia</taxon>
        <taxon>Lachnospirales</taxon>
        <taxon>Lachnospiraceae</taxon>
        <taxon>Robinsoniella</taxon>
    </lineage>
</organism>
<dbReference type="AlphaFoldDB" id="A0A4U8Q286"/>
<dbReference type="Gene3D" id="3.40.50.300">
    <property type="entry name" value="P-loop containing nucleotide triphosphate hydrolases"/>
    <property type="match status" value="2"/>
</dbReference>
<dbReference type="InterPro" id="IPR003439">
    <property type="entry name" value="ABC_transporter-like_ATP-bd"/>
</dbReference>
<keyword evidence="12" id="KW-0378">Hydrolase</keyword>
<evidence type="ECO:0000256" key="4">
    <source>
        <dbReference type="ARBA" id="ARBA00022475"/>
    </source>
</evidence>
<reference evidence="12 13" key="1">
    <citation type="journal article" date="2019" name="Anaerobe">
        <title>Detection of Robinsoniella peoriensis in multiple bone samples of a trauma patient.</title>
        <authorList>
            <person name="Schrottner P."/>
            <person name="Hartwich K."/>
            <person name="Bunk B."/>
            <person name="Schober I."/>
            <person name="Helbig S."/>
            <person name="Rudolph W.W."/>
            <person name="Gunzer F."/>
        </authorList>
    </citation>
    <scope>NUCLEOTIDE SEQUENCE [LARGE SCALE GENOMIC DNA]</scope>
    <source>
        <strain evidence="12 13">DSM 106044</strain>
    </source>
</reference>
<feature type="domain" description="ABC transporter" evidence="11">
    <location>
        <begin position="251"/>
        <end position="492"/>
    </location>
</feature>
<keyword evidence="13" id="KW-1185">Reference proteome</keyword>
<dbReference type="CDD" id="cd03216">
    <property type="entry name" value="ABC_Carb_Monos_I"/>
    <property type="match status" value="1"/>
</dbReference>
<dbReference type="InterPro" id="IPR027417">
    <property type="entry name" value="P-loop_NTPase"/>
</dbReference>
<keyword evidence="8 12" id="KW-0067">ATP-binding</keyword>
<dbReference type="GO" id="GO:0016887">
    <property type="term" value="F:ATP hydrolysis activity"/>
    <property type="evidence" value="ECO:0007669"/>
    <property type="project" value="InterPro"/>
</dbReference>
<evidence type="ECO:0000256" key="8">
    <source>
        <dbReference type="ARBA" id="ARBA00022840"/>
    </source>
</evidence>
<keyword evidence="3" id="KW-0813">Transport</keyword>
<dbReference type="PANTHER" id="PTHR43790:SF3">
    <property type="entry name" value="D-ALLOSE IMPORT ATP-BINDING PROTEIN ALSA-RELATED"/>
    <property type="match status" value="1"/>
</dbReference>
<dbReference type="EC" id="3.6.3.17" evidence="12"/>
<keyword evidence="5" id="KW-0762">Sugar transport</keyword>
<evidence type="ECO:0000313" key="12">
    <source>
        <dbReference type="EMBL" id="TLC98428.1"/>
    </source>
</evidence>
<dbReference type="PROSITE" id="PS00211">
    <property type="entry name" value="ABC_TRANSPORTER_1"/>
    <property type="match status" value="1"/>
</dbReference>
<comment type="subcellular location">
    <subcellularLocation>
        <location evidence="2">Cell inner membrane</location>
    </subcellularLocation>
    <subcellularLocation>
        <location evidence="1">Cell membrane</location>
        <topology evidence="1">Peripheral membrane protein</topology>
    </subcellularLocation>
</comment>
<dbReference type="FunFam" id="3.40.50.300:FF:000126">
    <property type="entry name" value="Galactose/methyl galactoside import ATP-binding protein MglA"/>
    <property type="match status" value="1"/>
</dbReference>
<evidence type="ECO:0000256" key="1">
    <source>
        <dbReference type="ARBA" id="ARBA00004202"/>
    </source>
</evidence>
<feature type="domain" description="ABC transporter" evidence="11">
    <location>
        <begin position="6"/>
        <end position="241"/>
    </location>
</feature>
<name>A0A4U8Q286_9FIRM</name>
<sequence>MEEKVLEVQHIFKSFPGVKALDDVSFSVSKGSIHALIGENGAGKSTLIKVLAGIYQPDGGTLKLHGKNVIFKTPHESQVAGIRVVHQELKLVNTLSVMENVFLGNLKYKNHIADWNGMRECAKNMLDSMGVAIDVNEIVENLSVAKQQIVEICKAINGDCNVLIMDEPSATITLKEQEVMFEVVRKLQKQGISIIYISHRLEEIFDLADEVTVLRDGKHIKTLPVNQVDRKGLITLMVGRELTNEYPKEKVKIGEMALEVTNLCRKGVLKNVSINVRKGEIIGIAGLVGAGRTETARAILGIDKIDSGKIVLYGKEIVNRSFRDAIRKGMGLVPEDRKKEGILPIMSVKNNISVVNMKKVIKNGIIQEKLEEKYADEYIKKLNISTPTMEAEVQYLSGGNQQKVIIGRWMLQNSNIIFMDEPTRGVDVGAKVEIYELMNEMVKQGKAIVMISSELPEILGMSDRIFVMHDGEMVGELSREEATQEGILALCI</sequence>
<gene>
    <name evidence="12" type="primary">rbsA_12</name>
    <name evidence="12" type="ORF">DSM106044_04766</name>
</gene>
<protein>
    <submittedName>
        <fullName evidence="12">Ribose import ATP-binding protein RbsA</fullName>
        <ecNumber evidence="12">3.6.3.17</ecNumber>
    </submittedName>
</protein>
<evidence type="ECO:0000256" key="2">
    <source>
        <dbReference type="ARBA" id="ARBA00004533"/>
    </source>
</evidence>
<dbReference type="FunFam" id="3.40.50.300:FF:000127">
    <property type="entry name" value="Ribose import ATP-binding protein RbsA"/>
    <property type="match status" value="1"/>
</dbReference>
<evidence type="ECO:0000256" key="5">
    <source>
        <dbReference type="ARBA" id="ARBA00022597"/>
    </source>
</evidence>
<evidence type="ECO:0000256" key="9">
    <source>
        <dbReference type="ARBA" id="ARBA00022967"/>
    </source>
</evidence>
<dbReference type="PANTHER" id="PTHR43790">
    <property type="entry name" value="CARBOHYDRATE TRANSPORT ATP-BINDING PROTEIN MG119-RELATED"/>
    <property type="match status" value="1"/>
</dbReference>
<dbReference type="InterPro" id="IPR050107">
    <property type="entry name" value="ABC_carbohydrate_import_ATPase"/>
</dbReference>
<evidence type="ECO:0000256" key="7">
    <source>
        <dbReference type="ARBA" id="ARBA00022741"/>
    </source>
</evidence>
<dbReference type="Proteomes" id="UP000306509">
    <property type="component" value="Unassembled WGS sequence"/>
</dbReference>
<dbReference type="GO" id="GO:0005886">
    <property type="term" value="C:plasma membrane"/>
    <property type="evidence" value="ECO:0007669"/>
    <property type="project" value="UniProtKB-SubCell"/>
</dbReference>
<dbReference type="RefSeq" id="WP_138003836.1">
    <property type="nucleotide sequence ID" value="NZ_QGQD01000096.1"/>
</dbReference>
<keyword evidence="9" id="KW-1278">Translocase</keyword>
<dbReference type="PROSITE" id="PS50893">
    <property type="entry name" value="ABC_TRANSPORTER_2"/>
    <property type="match status" value="2"/>
</dbReference>
<evidence type="ECO:0000256" key="3">
    <source>
        <dbReference type="ARBA" id="ARBA00022448"/>
    </source>
</evidence>
<proteinExistence type="predicted"/>
<keyword evidence="10" id="KW-0472">Membrane</keyword>
<dbReference type="Pfam" id="PF00005">
    <property type="entry name" value="ABC_tran"/>
    <property type="match status" value="2"/>
</dbReference>
<dbReference type="EMBL" id="QGQD01000096">
    <property type="protein sequence ID" value="TLC98428.1"/>
    <property type="molecule type" value="Genomic_DNA"/>
</dbReference>
<dbReference type="GO" id="GO:0005524">
    <property type="term" value="F:ATP binding"/>
    <property type="evidence" value="ECO:0007669"/>
    <property type="project" value="UniProtKB-KW"/>
</dbReference>
<dbReference type="SMART" id="SM00382">
    <property type="entry name" value="AAA"/>
    <property type="match status" value="2"/>
</dbReference>
<keyword evidence="6" id="KW-0677">Repeat</keyword>
<dbReference type="SUPFAM" id="SSF52540">
    <property type="entry name" value="P-loop containing nucleoside triphosphate hydrolases"/>
    <property type="match status" value="2"/>
</dbReference>